<name>A0A4C1YPF5_EUMVA</name>
<reference evidence="2 3" key="1">
    <citation type="journal article" date="2019" name="Commun. Biol.">
        <title>The bagworm genome reveals a unique fibroin gene that provides high tensile strength.</title>
        <authorList>
            <person name="Kono N."/>
            <person name="Nakamura H."/>
            <person name="Ohtoshi R."/>
            <person name="Tomita M."/>
            <person name="Numata K."/>
            <person name="Arakawa K."/>
        </authorList>
    </citation>
    <scope>NUCLEOTIDE SEQUENCE [LARGE SCALE GENOMIC DNA]</scope>
</reference>
<dbReference type="EMBL" id="BGZK01001314">
    <property type="protein sequence ID" value="GBP77010.1"/>
    <property type="molecule type" value="Genomic_DNA"/>
</dbReference>
<accession>A0A4C1YPF5</accession>
<dbReference type="AlphaFoldDB" id="A0A4C1YPF5"/>
<feature type="region of interest" description="Disordered" evidence="1">
    <location>
        <begin position="61"/>
        <end position="82"/>
    </location>
</feature>
<evidence type="ECO:0000256" key="1">
    <source>
        <dbReference type="SAM" id="MobiDB-lite"/>
    </source>
</evidence>
<proteinExistence type="predicted"/>
<evidence type="ECO:0000313" key="2">
    <source>
        <dbReference type="EMBL" id="GBP77010.1"/>
    </source>
</evidence>
<evidence type="ECO:0000313" key="3">
    <source>
        <dbReference type="Proteomes" id="UP000299102"/>
    </source>
</evidence>
<dbReference type="Proteomes" id="UP000299102">
    <property type="component" value="Unassembled WGS sequence"/>
</dbReference>
<comment type="caution">
    <text evidence="2">The sequence shown here is derived from an EMBL/GenBank/DDBJ whole genome shotgun (WGS) entry which is preliminary data.</text>
</comment>
<gene>
    <name evidence="2" type="ORF">EVAR_49571_1</name>
</gene>
<keyword evidence="3" id="KW-1185">Reference proteome</keyword>
<sequence length="82" mass="9756">MRKQSRVENYLPNGSTHFVRSSAGLSASSMPTPMTLSIARALLWIKTRFWPRRERFRRQKTKRHFQVSRAEHRASFVRRSPQ</sequence>
<organism evidence="2 3">
    <name type="scientific">Eumeta variegata</name>
    <name type="common">Bagworm moth</name>
    <name type="synonym">Eumeta japonica</name>
    <dbReference type="NCBI Taxonomy" id="151549"/>
    <lineage>
        <taxon>Eukaryota</taxon>
        <taxon>Metazoa</taxon>
        <taxon>Ecdysozoa</taxon>
        <taxon>Arthropoda</taxon>
        <taxon>Hexapoda</taxon>
        <taxon>Insecta</taxon>
        <taxon>Pterygota</taxon>
        <taxon>Neoptera</taxon>
        <taxon>Endopterygota</taxon>
        <taxon>Lepidoptera</taxon>
        <taxon>Glossata</taxon>
        <taxon>Ditrysia</taxon>
        <taxon>Tineoidea</taxon>
        <taxon>Psychidae</taxon>
        <taxon>Oiketicinae</taxon>
        <taxon>Eumeta</taxon>
    </lineage>
</organism>
<protein>
    <submittedName>
        <fullName evidence="2">Uncharacterized protein</fullName>
    </submittedName>
</protein>